<evidence type="ECO:0000256" key="1">
    <source>
        <dbReference type="ARBA" id="ARBA00010690"/>
    </source>
</evidence>
<organism evidence="2 3">
    <name type="scientific">Terrihabitans soli</name>
    <dbReference type="NCBI Taxonomy" id="708113"/>
    <lineage>
        <taxon>Bacteria</taxon>
        <taxon>Pseudomonadati</taxon>
        <taxon>Pseudomonadota</taxon>
        <taxon>Alphaproteobacteria</taxon>
        <taxon>Hyphomicrobiales</taxon>
        <taxon>Terrihabitans</taxon>
    </lineage>
</organism>
<dbReference type="EMBL" id="AP023361">
    <property type="protein sequence ID" value="BCJ91458.1"/>
    <property type="molecule type" value="Genomic_DNA"/>
</dbReference>
<evidence type="ECO:0000313" key="3">
    <source>
        <dbReference type="Proteomes" id="UP000515317"/>
    </source>
</evidence>
<gene>
    <name evidence="2" type="ORF">IZ6_21930</name>
</gene>
<dbReference type="Gene3D" id="3.40.1690.10">
    <property type="entry name" value="secretion proteins EscU"/>
    <property type="match status" value="1"/>
</dbReference>
<sequence>MSEERTNPSLAVALQYTPPGAPRVTAQGRGKVAEAILKAAEEHNIPIEENPALAEALAQVELDSEIPEQLYRAVAEVLGYVLRATGKLKN</sequence>
<dbReference type="Proteomes" id="UP000515317">
    <property type="component" value="Chromosome"/>
</dbReference>
<dbReference type="PRINTS" id="PR00950">
    <property type="entry name" value="TYPE3IMSPROT"/>
</dbReference>
<comment type="similarity">
    <text evidence="1">Belongs to the type III secretion exporter family.</text>
</comment>
<dbReference type="SUPFAM" id="SSF160544">
    <property type="entry name" value="EscU C-terminal domain-like"/>
    <property type="match status" value="1"/>
</dbReference>
<dbReference type="Pfam" id="PF01312">
    <property type="entry name" value="Bac_export_2"/>
    <property type="match status" value="1"/>
</dbReference>
<accession>A0A6S6QY17</accession>
<dbReference type="PANTHER" id="PTHR30531:SF12">
    <property type="entry name" value="FLAGELLAR BIOSYNTHETIC PROTEIN FLHB"/>
    <property type="match status" value="1"/>
</dbReference>
<dbReference type="GO" id="GO:0005886">
    <property type="term" value="C:plasma membrane"/>
    <property type="evidence" value="ECO:0007669"/>
    <property type="project" value="TreeGrafter"/>
</dbReference>
<dbReference type="InterPro" id="IPR029025">
    <property type="entry name" value="T3SS_substrate_exporter_C"/>
</dbReference>
<dbReference type="KEGG" id="tso:IZ6_21930"/>
<dbReference type="RefSeq" id="WP_222875104.1">
    <property type="nucleotide sequence ID" value="NZ_AP023361.1"/>
</dbReference>
<protein>
    <submittedName>
        <fullName evidence="2">Type III secretion protein</fullName>
    </submittedName>
</protein>
<evidence type="ECO:0000313" key="2">
    <source>
        <dbReference type="EMBL" id="BCJ91458.1"/>
    </source>
</evidence>
<proteinExistence type="inferred from homology"/>
<keyword evidence="3" id="KW-1185">Reference proteome</keyword>
<dbReference type="GO" id="GO:0009306">
    <property type="term" value="P:protein secretion"/>
    <property type="evidence" value="ECO:0007669"/>
    <property type="project" value="InterPro"/>
</dbReference>
<dbReference type="InterPro" id="IPR006135">
    <property type="entry name" value="T3SS_substrate_exporter"/>
</dbReference>
<reference evidence="2 3" key="1">
    <citation type="submission" date="2020-08" db="EMBL/GenBank/DDBJ databases">
        <title>Genome sequence of Rhizobiales bacterium strain IZ6.</title>
        <authorList>
            <person name="Nakai R."/>
            <person name="Naganuma T."/>
        </authorList>
    </citation>
    <scope>NUCLEOTIDE SEQUENCE [LARGE SCALE GENOMIC DNA]</scope>
    <source>
        <strain evidence="2 3">IZ6</strain>
    </source>
</reference>
<dbReference type="AlphaFoldDB" id="A0A6S6QY17"/>
<name>A0A6S6QY17_9HYPH</name>
<dbReference type="PANTHER" id="PTHR30531">
    <property type="entry name" value="FLAGELLAR BIOSYNTHETIC PROTEIN FLHB"/>
    <property type="match status" value="1"/>
</dbReference>